<sequence length="498" mass="58894">MSDIGYPLVKCYHPRHVQNKYTGEVIQVGCGVCKACLKRRADKMSFLCAIEEQSHKYCMFATLTYSNDYVPRMYPEVDNELRLVRWYSYCDRLNEKGKLMTVDYDYWHKCPSLETYVSMLTAKCKLDGYLSYTSKRDAQLFLKRVRKNLSKYSDEKIRYYIVSEYGPKTFRAHYHVLFFYDEVKTQKVMSKVIRQAWQFGRVDCSLSRGKCNSYVARYVNCNYCLPRFLGDMSSKPFSCHSIRFALGIHQSQKEEIYKGSVDDFIYQSGELNGNYVEFMPWRNLSCTFFPKCKGYSRKSDTELWQSYNILLEVKQAIGYSFNTIIDYARCILDLVVTAKFSCDSRGLPCSSPALNKVISYFSQGIDTNPYYSDYLADYHTNSIARELYISRHFLTFVCDNDSYHERYRKFTLIRQFWQRYDYAQLVGMYTSQIENRHLISNYDWYYINKTPLDSCGNVDVSQLSKELFYKRFVIKSDENFEKSIKHKIQNDANGFFIN</sequence>
<dbReference type="InterPro" id="IPR056906">
    <property type="entry name" value="ORF2/G2P_dom"/>
</dbReference>
<name>A0A8E1QVF8_9BACT</name>
<proteinExistence type="predicted"/>
<evidence type="ECO:0000313" key="2">
    <source>
        <dbReference type="EMBL" id="KOO65818.1"/>
    </source>
</evidence>
<evidence type="ECO:0000259" key="1">
    <source>
        <dbReference type="Pfam" id="PF23343"/>
    </source>
</evidence>
<dbReference type="Pfam" id="PF23343">
    <property type="entry name" value="REP_ORF2-G2P"/>
    <property type="match status" value="1"/>
</dbReference>
<dbReference type="AlphaFoldDB" id="A0A8E1QVF8"/>
<comment type="caution">
    <text evidence="2">The sequence shown here is derived from an EMBL/GenBank/DDBJ whole genome shotgun (WGS) entry which is preliminary data.</text>
</comment>
<gene>
    <name evidence="2" type="ORF">ACU52_14130</name>
</gene>
<evidence type="ECO:0000313" key="3">
    <source>
        <dbReference type="Proteomes" id="UP000036951"/>
    </source>
</evidence>
<dbReference type="EMBL" id="LFQU01000051">
    <property type="protein sequence ID" value="KOO65818.1"/>
    <property type="molecule type" value="Genomic_DNA"/>
</dbReference>
<protein>
    <recommendedName>
        <fullName evidence="1">Replication-associated protein ORF2/G2P domain-containing protein</fullName>
    </recommendedName>
</protein>
<accession>A0A8E1QVF8</accession>
<dbReference type="RefSeq" id="WP_053399261.1">
    <property type="nucleotide sequence ID" value="NZ_LFQU01000051.1"/>
</dbReference>
<keyword evidence="3" id="KW-1185">Reference proteome</keyword>
<dbReference type="Proteomes" id="UP000036951">
    <property type="component" value="Unassembled WGS sequence"/>
</dbReference>
<dbReference type="OrthoDB" id="1083181at2"/>
<feature type="domain" description="Replication-associated protein ORF2/G2P" evidence="1">
    <location>
        <begin position="133"/>
        <end position="220"/>
    </location>
</feature>
<reference evidence="2 3" key="1">
    <citation type="submission" date="2015-06" db="EMBL/GenBank/DDBJ databases">
        <title>Prevotella sp. 109, sp. nov., a novel member of the family Prevotellaceae isolated from human faeces.</title>
        <authorList>
            <person name="Shkoporov A.N."/>
            <person name="Chaplin A.V."/>
            <person name="Kafarskaia L.I."/>
            <person name="Efimov B.A."/>
        </authorList>
    </citation>
    <scope>NUCLEOTIDE SEQUENCE [LARGE SCALE GENOMIC DNA]</scope>
    <source>
        <strain evidence="2 3">109</strain>
    </source>
</reference>
<organism evidence="2 3">
    <name type="scientific">Xylanibacter rarus</name>
    <dbReference type="NCBI Taxonomy" id="1676614"/>
    <lineage>
        <taxon>Bacteria</taxon>
        <taxon>Pseudomonadati</taxon>
        <taxon>Bacteroidota</taxon>
        <taxon>Bacteroidia</taxon>
        <taxon>Bacteroidales</taxon>
        <taxon>Prevotellaceae</taxon>
        <taxon>Xylanibacter</taxon>
    </lineage>
</organism>